<evidence type="ECO:0000313" key="3">
    <source>
        <dbReference type="EMBL" id="MBB5270754.1"/>
    </source>
</evidence>
<name>A0A7W8HER5_9BURK</name>
<dbReference type="InterPro" id="IPR018649">
    <property type="entry name" value="SHOCT"/>
</dbReference>
<dbReference type="RefSeq" id="WP_183964444.1">
    <property type="nucleotide sequence ID" value="NZ_BAABEW010000008.1"/>
</dbReference>
<keyword evidence="4" id="KW-1185">Reference proteome</keyword>
<evidence type="ECO:0000256" key="1">
    <source>
        <dbReference type="SAM" id="Phobius"/>
    </source>
</evidence>
<keyword evidence="1" id="KW-0472">Membrane</keyword>
<reference evidence="3 4" key="1">
    <citation type="submission" date="2020-08" db="EMBL/GenBank/DDBJ databases">
        <title>Genomic Encyclopedia of Type Strains, Phase IV (KMG-IV): sequencing the most valuable type-strain genomes for metagenomic binning, comparative biology and taxonomic classification.</title>
        <authorList>
            <person name="Goeker M."/>
        </authorList>
    </citation>
    <scope>NUCLEOTIDE SEQUENCE [LARGE SCALE GENOMIC DNA]</scope>
    <source>
        <strain evidence="3 4">DSM 29781</strain>
    </source>
</reference>
<dbReference type="Proteomes" id="UP000532440">
    <property type="component" value="Unassembled WGS sequence"/>
</dbReference>
<feature type="transmembrane region" description="Helical" evidence="1">
    <location>
        <begin position="12"/>
        <end position="38"/>
    </location>
</feature>
<evidence type="ECO:0000259" key="2">
    <source>
        <dbReference type="Pfam" id="PF09851"/>
    </source>
</evidence>
<sequence length="82" mass="9172">MMWGGMYEGGWGMGYGIMGMAHGLLWLVLIGLGIAVLARSLRNDGRSTPPQEESALDVLKKRYARGEIDKDEFEQKKRDLLS</sequence>
<protein>
    <submittedName>
        <fullName evidence="3">Putative membrane protein</fullName>
    </submittedName>
</protein>
<organism evidence="3 4">
    <name type="scientific">Quisquiliibacterium transsilvanicum</name>
    <dbReference type="NCBI Taxonomy" id="1549638"/>
    <lineage>
        <taxon>Bacteria</taxon>
        <taxon>Pseudomonadati</taxon>
        <taxon>Pseudomonadota</taxon>
        <taxon>Betaproteobacteria</taxon>
        <taxon>Burkholderiales</taxon>
        <taxon>Burkholderiaceae</taxon>
        <taxon>Quisquiliibacterium</taxon>
    </lineage>
</organism>
<gene>
    <name evidence="3" type="ORF">HNQ70_000758</name>
</gene>
<proteinExistence type="predicted"/>
<keyword evidence="1" id="KW-0812">Transmembrane</keyword>
<keyword evidence="1" id="KW-1133">Transmembrane helix</keyword>
<evidence type="ECO:0000313" key="4">
    <source>
        <dbReference type="Proteomes" id="UP000532440"/>
    </source>
</evidence>
<dbReference type="EMBL" id="JACHGB010000002">
    <property type="protein sequence ID" value="MBB5270754.1"/>
    <property type="molecule type" value="Genomic_DNA"/>
</dbReference>
<accession>A0A7W8HER5</accession>
<feature type="domain" description="SHOCT" evidence="2">
    <location>
        <begin position="55"/>
        <end position="81"/>
    </location>
</feature>
<dbReference type="Pfam" id="PF09851">
    <property type="entry name" value="SHOCT"/>
    <property type="match status" value="1"/>
</dbReference>
<comment type="caution">
    <text evidence="3">The sequence shown here is derived from an EMBL/GenBank/DDBJ whole genome shotgun (WGS) entry which is preliminary data.</text>
</comment>
<dbReference type="AlphaFoldDB" id="A0A7W8HER5"/>